<comment type="caution">
    <text evidence="1">The sequence shown here is derived from an EMBL/GenBank/DDBJ whole genome shotgun (WGS) entry which is preliminary data.</text>
</comment>
<reference evidence="1" key="1">
    <citation type="submission" date="2022-02" db="EMBL/GenBank/DDBJ databases">
        <title>Plant Genome Project.</title>
        <authorList>
            <person name="Zhang R.-G."/>
        </authorList>
    </citation>
    <scope>NUCLEOTIDE SEQUENCE</scope>
    <source>
        <strain evidence="1">AT1</strain>
    </source>
</reference>
<dbReference type="Proteomes" id="UP001062846">
    <property type="component" value="Chromosome 6"/>
</dbReference>
<evidence type="ECO:0000313" key="1">
    <source>
        <dbReference type="EMBL" id="KAI8549834.1"/>
    </source>
</evidence>
<dbReference type="EMBL" id="CM046393">
    <property type="protein sequence ID" value="KAI8549834.1"/>
    <property type="molecule type" value="Genomic_DNA"/>
</dbReference>
<gene>
    <name evidence="1" type="ORF">RHMOL_Rhmol06G0056200</name>
</gene>
<evidence type="ECO:0000313" key="2">
    <source>
        <dbReference type="Proteomes" id="UP001062846"/>
    </source>
</evidence>
<sequence>MEFCTRIGNQLMLQKIYQKGFSKNIVSSPLSINVVLNMVVAGSTGSTLKRMLGFLGSKNVDEIHSKSRKMMAMTANSSDGPILNIVNGAWVDQRFPLVPKYKEEVLKGIFKCEANNVDFRTKDLGRYFEADVELSWVRKRRRNQFKIEEDDGGSTGHTLKHMLGFIGSKNNDEINSKSRKMMAVAAGGGVRSSENVGNGQILTMVNGAWADRRFPLVSKYKEEVLKGIFKCKVTNVDFRTKPVAHFPQTAAQPLANTNIGSTTEMSNPDTTAPPLVTHRKDENQTPKLPWKLPCIIVASCTSSTNRGSTTRKYQYRQHHRNVKPGHHRATIGHPQERRKPNSKAAAEAHRAIK</sequence>
<keyword evidence="2" id="KW-1185">Reference proteome</keyword>
<accession>A0ACC0NAK0</accession>
<proteinExistence type="predicted"/>
<protein>
    <submittedName>
        <fullName evidence="1">Uncharacterized protein</fullName>
    </submittedName>
</protein>
<name>A0ACC0NAK0_RHOML</name>
<organism evidence="1 2">
    <name type="scientific">Rhododendron molle</name>
    <name type="common">Chinese azalea</name>
    <name type="synonym">Azalea mollis</name>
    <dbReference type="NCBI Taxonomy" id="49168"/>
    <lineage>
        <taxon>Eukaryota</taxon>
        <taxon>Viridiplantae</taxon>
        <taxon>Streptophyta</taxon>
        <taxon>Embryophyta</taxon>
        <taxon>Tracheophyta</taxon>
        <taxon>Spermatophyta</taxon>
        <taxon>Magnoliopsida</taxon>
        <taxon>eudicotyledons</taxon>
        <taxon>Gunneridae</taxon>
        <taxon>Pentapetalae</taxon>
        <taxon>asterids</taxon>
        <taxon>Ericales</taxon>
        <taxon>Ericaceae</taxon>
        <taxon>Ericoideae</taxon>
        <taxon>Rhodoreae</taxon>
        <taxon>Rhododendron</taxon>
    </lineage>
</organism>